<reference evidence="2 3" key="1">
    <citation type="submission" date="2017-12" db="EMBL/GenBank/DDBJ databases">
        <title>Comparative genomics of Botrytis spp.</title>
        <authorList>
            <person name="Valero-Jimenez C.A."/>
            <person name="Tapia P."/>
            <person name="Veloso J."/>
            <person name="Silva-Moreno E."/>
            <person name="Staats M."/>
            <person name="Valdes J.H."/>
            <person name="Van Kan J.A.L."/>
        </authorList>
    </citation>
    <scope>NUCLEOTIDE SEQUENCE [LARGE SCALE GENOMIC DNA]</scope>
    <source>
        <strain evidence="2 3">MUCL3349</strain>
    </source>
</reference>
<protein>
    <submittedName>
        <fullName evidence="2">Uncharacterized protein</fullName>
    </submittedName>
</protein>
<feature type="compositionally biased region" description="Basic and acidic residues" evidence="1">
    <location>
        <begin position="61"/>
        <end position="75"/>
    </location>
</feature>
<sequence length="111" mass="11413">MHVEWFAGKPVVEHYFATDEGFEGEGGEHVETKAETGEVDEGVCGGEVVKDVAKGFGAEGEEAREGHEETGDHGDGGAVVCYGGEAVDGGGLEGAVDEEGVVVADEGWRGC</sequence>
<proteinExistence type="predicted"/>
<dbReference type="Proteomes" id="UP000297280">
    <property type="component" value="Unassembled WGS sequence"/>
</dbReference>
<accession>A0A4Z1KLC3</accession>
<evidence type="ECO:0000313" key="3">
    <source>
        <dbReference type="Proteomes" id="UP000297280"/>
    </source>
</evidence>
<evidence type="ECO:0000313" key="2">
    <source>
        <dbReference type="EMBL" id="TGO86853.1"/>
    </source>
</evidence>
<name>A0A4Z1KLC3_9HELO</name>
<dbReference type="EMBL" id="PQXO01000271">
    <property type="protein sequence ID" value="TGO86853.1"/>
    <property type="molecule type" value="Genomic_DNA"/>
</dbReference>
<organism evidence="2 3">
    <name type="scientific">Botrytis porri</name>
    <dbReference type="NCBI Taxonomy" id="87229"/>
    <lineage>
        <taxon>Eukaryota</taxon>
        <taxon>Fungi</taxon>
        <taxon>Dikarya</taxon>
        <taxon>Ascomycota</taxon>
        <taxon>Pezizomycotina</taxon>
        <taxon>Leotiomycetes</taxon>
        <taxon>Helotiales</taxon>
        <taxon>Sclerotiniaceae</taxon>
        <taxon>Botrytis</taxon>
    </lineage>
</organism>
<dbReference type="AlphaFoldDB" id="A0A4Z1KLC3"/>
<evidence type="ECO:0000256" key="1">
    <source>
        <dbReference type="SAM" id="MobiDB-lite"/>
    </source>
</evidence>
<comment type="caution">
    <text evidence="2">The sequence shown here is derived from an EMBL/GenBank/DDBJ whole genome shotgun (WGS) entry which is preliminary data.</text>
</comment>
<gene>
    <name evidence="2" type="ORF">BPOR_0272g00110</name>
</gene>
<feature type="region of interest" description="Disordered" evidence="1">
    <location>
        <begin position="59"/>
        <end position="79"/>
    </location>
</feature>
<keyword evidence="3" id="KW-1185">Reference proteome</keyword>